<dbReference type="GO" id="GO:0005886">
    <property type="term" value="C:plasma membrane"/>
    <property type="evidence" value="ECO:0007669"/>
    <property type="project" value="TreeGrafter"/>
</dbReference>
<evidence type="ECO:0000256" key="3">
    <source>
        <dbReference type="ARBA" id="ARBA00022448"/>
    </source>
</evidence>
<evidence type="ECO:0000313" key="12">
    <source>
        <dbReference type="EMBL" id="KAF2864812.1"/>
    </source>
</evidence>
<feature type="transmembrane region" description="Helical" evidence="11">
    <location>
        <begin position="44"/>
        <end position="68"/>
    </location>
</feature>
<dbReference type="OrthoDB" id="3222at2759"/>
<comment type="catalytic activity">
    <reaction evidence="8">
        <text>H2O(in) = H2O(out)</text>
        <dbReference type="Rhea" id="RHEA:29667"/>
        <dbReference type="ChEBI" id="CHEBI:15377"/>
    </reaction>
</comment>
<proteinExistence type="inferred from homology"/>
<comment type="similarity">
    <text evidence="2 9">Belongs to the MIP/aquaporin (TC 1.A.8) family.</text>
</comment>
<comment type="subcellular location">
    <subcellularLocation>
        <location evidence="1">Membrane</location>
        <topology evidence="1">Multi-pass membrane protein</topology>
    </subcellularLocation>
</comment>
<dbReference type="PRINTS" id="PR00783">
    <property type="entry name" value="MINTRINSICP"/>
</dbReference>
<dbReference type="InterPro" id="IPR034294">
    <property type="entry name" value="Aquaporin_transptr"/>
</dbReference>
<dbReference type="SUPFAM" id="SSF81338">
    <property type="entry name" value="Aquaporin-like"/>
    <property type="match status" value="1"/>
</dbReference>
<dbReference type="GO" id="GO:0015250">
    <property type="term" value="F:water channel activity"/>
    <property type="evidence" value="ECO:0007669"/>
    <property type="project" value="TreeGrafter"/>
</dbReference>
<name>A0A7C8I0T3_9PLEO</name>
<evidence type="ECO:0000313" key="13">
    <source>
        <dbReference type="Proteomes" id="UP000481861"/>
    </source>
</evidence>
<organism evidence="12 13">
    <name type="scientific">Massariosphaeria phaeospora</name>
    <dbReference type="NCBI Taxonomy" id="100035"/>
    <lineage>
        <taxon>Eukaryota</taxon>
        <taxon>Fungi</taxon>
        <taxon>Dikarya</taxon>
        <taxon>Ascomycota</taxon>
        <taxon>Pezizomycotina</taxon>
        <taxon>Dothideomycetes</taxon>
        <taxon>Pleosporomycetidae</taxon>
        <taxon>Pleosporales</taxon>
        <taxon>Pleosporales incertae sedis</taxon>
        <taxon>Massariosphaeria</taxon>
    </lineage>
</organism>
<keyword evidence="5" id="KW-0677">Repeat</keyword>
<evidence type="ECO:0000256" key="11">
    <source>
        <dbReference type="SAM" id="Phobius"/>
    </source>
</evidence>
<dbReference type="EMBL" id="JAADJZ010000039">
    <property type="protein sequence ID" value="KAF2864812.1"/>
    <property type="molecule type" value="Genomic_DNA"/>
</dbReference>
<accession>A0A7C8I0T3</accession>
<keyword evidence="3 9" id="KW-0813">Transport</keyword>
<feature type="transmembrane region" description="Helical" evidence="11">
    <location>
        <begin position="174"/>
        <end position="194"/>
    </location>
</feature>
<feature type="compositionally biased region" description="Basic and acidic residues" evidence="10">
    <location>
        <begin position="8"/>
        <end position="21"/>
    </location>
</feature>
<keyword evidence="4 9" id="KW-0812">Transmembrane</keyword>
<keyword evidence="6 11" id="KW-1133">Transmembrane helix</keyword>
<keyword evidence="13" id="KW-1185">Reference proteome</keyword>
<gene>
    <name evidence="12" type="ORF">BDV95DRAFT_673069</name>
</gene>
<dbReference type="InterPro" id="IPR000425">
    <property type="entry name" value="MIP"/>
</dbReference>
<dbReference type="FunFam" id="1.20.1080.10:FF:000014">
    <property type="entry name" value="Aquaporin 1"/>
    <property type="match status" value="1"/>
</dbReference>
<feature type="transmembrane region" description="Helical" evidence="11">
    <location>
        <begin position="246"/>
        <end position="265"/>
    </location>
</feature>
<sequence>MARHHSPKREGPRRSRDDHNARRSSHGGGTGGGKHHLTSLQAHFVAATGEFCGTFMFLWFAFAGQIMITTQASDNSTLNGGPSSQTNIMLALVYGFSLLVNVWAFYRISGGLFNPAVTFGMVIAGTLPPMRGLFLFPAQLLAGMSAGGLVRVMIPGDISSCNTTLSPGVSSAQGVFIEMFMTAELVFVVLMLAAEKSKDTFLAPVGIGLSLFVAMMGGVYFTGGSLNPTRSFGPAVASAAFPKSHWIYWVGPMLGALLAAGYYRFVKWYNYEEANPGQDSAAGDREWV</sequence>
<dbReference type="InterPro" id="IPR023271">
    <property type="entry name" value="Aquaporin-like"/>
</dbReference>
<evidence type="ECO:0000256" key="4">
    <source>
        <dbReference type="ARBA" id="ARBA00022692"/>
    </source>
</evidence>
<dbReference type="Pfam" id="PF00230">
    <property type="entry name" value="MIP"/>
    <property type="match status" value="1"/>
</dbReference>
<dbReference type="Proteomes" id="UP000481861">
    <property type="component" value="Unassembled WGS sequence"/>
</dbReference>
<evidence type="ECO:0000256" key="10">
    <source>
        <dbReference type="SAM" id="MobiDB-lite"/>
    </source>
</evidence>
<evidence type="ECO:0000256" key="8">
    <source>
        <dbReference type="ARBA" id="ARBA00034651"/>
    </source>
</evidence>
<protein>
    <submittedName>
        <fullName evidence="12">Aquaporin</fullName>
    </submittedName>
</protein>
<reference evidence="12 13" key="1">
    <citation type="submission" date="2020-01" db="EMBL/GenBank/DDBJ databases">
        <authorList>
            <consortium name="DOE Joint Genome Institute"/>
            <person name="Haridas S."/>
            <person name="Albert R."/>
            <person name="Binder M."/>
            <person name="Bloem J."/>
            <person name="Labutti K."/>
            <person name="Salamov A."/>
            <person name="Andreopoulos B."/>
            <person name="Baker S.E."/>
            <person name="Barry K."/>
            <person name="Bills G."/>
            <person name="Bluhm B.H."/>
            <person name="Cannon C."/>
            <person name="Castanera R."/>
            <person name="Culley D.E."/>
            <person name="Daum C."/>
            <person name="Ezra D."/>
            <person name="Gonzalez J.B."/>
            <person name="Henrissat B."/>
            <person name="Kuo A."/>
            <person name="Liang C."/>
            <person name="Lipzen A."/>
            <person name="Lutzoni F."/>
            <person name="Magnuson J."/>
            <person name="Mondo S."/>
            <person name="Nolan M."/>
            <person name="Ohm R."/>
            <person name="Pangilinan J."/>
            <person name="Park H.-J.H."/>
            <person name="Ramirez L."/>
            <person name="Alfaro M."/>
            <person name="Sun H."/>
            <person name="Tritt A."/>
            <person name="Yoshinaga Y."/>
            <person name="Zwiers L.-H.L."/>
            <person name="Turgeon B.G."/>
            <person name="Goodwin S.B."/>
            <person name="Spatafora J.W."/>
            <person name="Crous P.W."/>
            <person name="Grigoriev I.V."/>
        </authorList>
    </citation>
    <scope>NUCLEOTIDE SEQUENCE [LARGE SCALE GENOMIC DNA]</scope>
    <source>
        <strain evidence="12 13">CBS 611.86</strain>
    </source>
</reference>
<dbReference type="PANTHER" id="PTHR19139">
    <property type="entry name" value="AQUAPORIN TRANSPORTER"/>
    <property type="match status" value="1"/>
</dbReference>
<dbReference type="Gene3D" id="1.20.1080.10">
    <property type="entry name" value="Glycerol uptake facilitator protein"/>
    <property type="match status" value="1"/>
</dbReference>
<evidence type="ECO:0000256" key="2">
    <source>
        <dbReference type="ARBA" id="ARBA00006175"/>
    </source>
</evidence>
<dbReference type="AlphaFoldDB" id="A0A7C8I0T3"/>
<comment type="caution">
    <text evidence="12">The sequence shown here is derived from an EMBL/GenBank/DDBJ whole genome shotgun (WGS) entry which is preliminary data.</text>
</comment>
<evidence type="ECO:0000256" key="6">
    <source>
        <dbReference type="ARBA" id="ARBA00022989"/>
    </source>
</evidence>
<feature type="transmembrane region" description="Helical" evidence="11">
    <location>
        <begin position="88"/>
        <end position="106"/>
    </location>
</feature>
<evidence type="ECO:0000256" key="5">
    <source>
        <dbReference type="ARBA" id="ARBA00022737"/>
    </source>
</evidence>
<evidence type="ECO:0000256" key="9">
    <source>
        <dbReference type="RuleBase" id="RU000477"/>
    </source>
</evidence>
<feature type="transmembrane region" description="Helical" evidence="11">
    <location>
        <begin position="201"/>
        <end position="226"/>
    </location>
</feature>
<dbReference type="PANTHER" id="PTHR19139:SF283">
    <property type="entry name" value="AQUAPORIN"/>
    <property type="match status" value="1"/>
</dbReference>
<evidence type="ECO:0000256" key="7">
    <source>
        <dbReference type="ARBA" id="ARBA00023136"/>
    </source>
</evidence>
<feature type="region of interest" description="Disordered" evidence="10">
    <location>
        <begin position="1"/>
        <end position="34"/>
    </location>
</feature>
<evidence type="ECO:0000256" key="1">
    <source>
        <dbReference type="ARBA" id="ARBA00004141"/>
    </source>
</evidence>
<keyword evidence="7 11" id="KW-0472">Membrane</keyword>